<protein>
    <submittedName>
        <fullName evidence="2">ABC-type metal ion transport system, periplasmic component/surface adhesin</fullName>
    </submittedName>
</protein>
<feature type="chain" id="PRO_5001620180" evidence="1">
    <location>
        <begin position="27"/>
        <end position="264"/>
    </location>
</feature>
<evidence type="ECO:0000313" key="2">
    <source>
        <dbReference type="EMBL" id="KDE39982.1"/>
    </source>
</evidence>
<dbReference type="AlphaFoldDB" id="A0A063Y6F4"/>
<reference evidence="2 3" key="1">
    <citation type="journal article" date="2005" name="Int. J. Syst. Evol. Microbiol.">
        <title>Nitrincola lacisaponensis gen. nov., sp. nov., a novel alkaliphilic bacterium isolated from an alkaline, saline lake.</title>
        <authorList>
            <person name="Dimitriu P.A."/>
            <person name="Shukla S.K."/>
            <person name="Conradt J."/>
            <person name="Marquez M.C."/>
            <person name="Ventosa A."/>
            <person name="Maglia A."/>
            <person name="Peyton B.M."/>
            <person name="Pinkart H.C."/>
            <person name="Mormile M.R."/>
        </authorList>
    </citation>
    <scope>NUCLEOTIDE SEQUENCE [LARGE SCALE GENOMIC DNA]</scope>
    <source>
        <strain evidence="2 3">4CA</strain>
    </source>
</reference>
<feature type="signal peptide" evidence="1">
    <location>
        <begin position="1"/>
        <end position="26"/>
    </location>
</feature>
<gene>
    <name evidence="2" type="ORF">ADINL_1619</name>
</gene>
<dbReference type="Gene3D" id="3.40.50.1980">
    <property type="entry name" value="Nitrogenase molybdenum iron protein domain"/>
    <property type="match status" value="1"/>
</dbReference>
<proteinExistence type="predicted"/>
<accession>A0A063Y6F4</accession>
<dbReference type="STRING" id="267850.ADINL_1619"/>
<evidence type="ECO:0000313" key="3">
    <source>
        <dbReference type="Proteomes" id="UP000027318"/>
    </source>
</evidence>
<name>A0A063Y6F4_9GAMM</name>
<dbReference type="Proteomes" id="UP000027318">
    <property type="component" value="Unassembled WGS sequence"/>
</dbReference>
<evidence type="ECO:0000256" key="1">
    <source>
        <dbReference type="SAM" id="SignalP"/>
    </source>
</evidence>
<dbReference type="EMBL" id="JMSZ01000021">
    <property type="protein sequence ID" value="KDE39982.1"/>
    <property type="molecule type" value="Genomic_DNA"/>
</dbReference>
<sequence>MEKGAMKYLRKLALTVCCLFSLSLHAETAGRVVSVMPVVHLIAQELLQDTGIDVVFLAPERLPINRISGWLRRVDSQSLTEADVVITVESVWPSLELYPLMRTLSIRTIPIDLATELSPGGARVLMRPDAALESEFFWLDLNNLTQMINVAARDLGRVWPEHATTIDQNRFALQRAIQQTQIRIDNQLAESGVTTLSLADERLMPLAYTLGIPLVADAGDLLMTSTPEPDTESIWVIETLQRLSVGSLPEWLVSLEAAIQVNRP</sequence>
<comment type="caution">
    <text evidence="2">The sequence shown here is derived from an EMBL/GenBank/DDBJ whole genome shotgun (WGS) entry which is preliminary data.</text>
</comment>
<organism evidence="2 3">
    <name type="scientific">Nitrincola lacisaponensis</name>
    <dbReference type="NCBI Taxonomy" id="267850"/>
    <lineage>
        <taxon>Bacteria</taxon>
        <taxon>Pseudomonadati</taxon>
        <taxon>Pseudomonadota</taxon>
        <taxon>Gammaproteobacteria</taxon>
        <taxon>Oceanospirillales</taxon>
        <taxon>Oceanospirillaceae</taxon>
        <taxon>Nitrincola</taxon>
    </lineage>
</organism>
<keyword evidence="3" id="KW-1185">Reference proteome</keyword>
<dbReference type="SUPFAM" id="SSF53807">
    <property type="entry name" value="Helical backbone' metal receptor"/>
    <property type="match status" value="1"/>
</dbReference>
<keyword evidence="1" id="KW-0732">Signal</keyword>